<dbReference type="EMBL" id="VSFG01000002">
    <property type="protein sequence ID" value="TYB46392.1"/>
    <property type="molecule type" value="Genomic_DNA"/>
</dbReference>
<dbReference type="RefSeq" id="WP_083980779.1">
    <property type="nucleotide sequence ID" value="NZ_VSFG01000002.1"/>
</dbReference>
<name>A0A5D0NQ01_9ACTN</name>
<dbReference type="UniPathway" id="UPA00333">
    <property type="reaction ID" value="UER00453"/>
</dbReference>
<accession>A0A5D0NQ01</accession>
<keyword evidence="1" id="KW-0479">Metal-binding</keyword>
<dbReference type="EC" id="1.13.11.11" evidence="1"/>
<proteinExistence type="inferred from homology"/>
<feature type="binding site" evidence="1">
    <location>
        <position position="253"/>
    </location>
    <ligand>
        <name>substrate</name>
    </ligand>
</feature>
<keyword evidence="1" id="KW-0408">Iron</keyword>
<comment type="pathway">
    <text evidence="1">Amino-acid degradation; L-tryptophan degradation via kynurenine pathway; L-kynurenine from L-tryptophan: step 1/2.</text>
</comment>
<dbReference type="GO" id="GO:0019442">
    <property type="term" value="P:L-tryptophan catabolic process to acetyl-CoA"/>
    <property type="evidence" value="ECO:0007669"/>
    <property type="project" value="TreeGrafter"/>
</dbReference>
<evidence type="ECO:0000256" key="1">
    <source>
        <dbReference type="HAMAP-Rule" id="MF_01972"/>
    </source>
</evidence>
<dbReference type="AlphaFoldDB" id="A0A5D0NQ01"/>
<dbReference type="PANTHER" id="PTHR10138:SF0">
    <property type="entry name" value="TRYPTOPHAN 2,3-DIOXYGENASE"/>
    <property type="match status" value="1"/>
</dbReference>
<organism evidence="2 3">
    <name type="scientific">Actinomadura chibensis</name>
    <dbReference type="NCBI Taxonomy" id="392828"/>
    <lineage>
        <taxon>Bacteria</taxon>
        <taxon>Bacillati</taxon>
        <taxon>Actinomycetota</taxon>
        <taxon>Actinomycetes</taxon>
        <taxon>Streptosporangiales</taxon>
        <taxon>Thermomonosporaceae</taxon>
        <taxon>Actinomadura</taxon>
    </lineage>
</organism>
<dbReference type="STRING" id="1220554.GCA_001552135_03445"/>
<dbReference type="GO" id="GO:0046872">
    <property type="term" value="F:metal ion binding"/>
    <property type="evidence" value="ECO:0007669"/>
    <property type="project" value="UniProtKB-KW"/>
</dbReference>
<dbReference type="InterPro" id="IPR037217">
    <property type="entry name" value="Trp/Indoleamine_2_3_dOase-like"/>
</dbReference>
<comment type="caution">
    <text evidence="2">The sequence shown here is derived from an EMBL/GenBank/DDBJ whole genome shotgun (WGS) entry which is preliminary data.</text>
</comment>
<comment type="catalytic activity">
    <reaction evidence="1">
        <text>L-tryptophan + O2 = N-formyl-L-kynurenine</text>
        <dbReference type="Rhea" id="RHEA:24536"/>
        <dbReference type="ChEBI" id="CHEBI:15379"/>
        <dbReference type="ChEBI" id="CHEBI:57912"/>
        <dbReference type="ChEBI" id="CHEBI:58629"/>
        <dbReference type="EC" id="1.13.11.11"/>
    </reaction>
</comment>
<dbReference type="Proteomes" id="UP000323380">
    <property type="component" value="Unassembled WGS sequence"/>
</dbReference>
<evidence type="ECO:0000313" key="2">
    <source>
        <dbReference type="EMBL" id="TYB46392.1"/>
    </source>
</evidence>
<feature type="binding site" evidence="1">
    <location>
        <position position="116"/>
    </location>
    <ligand>
        <name>substrate</name>
    </ligand>
</feature>
<keyword evidence="1" id="KW-0349">Heme</keyword>
<protein>
    <recommendedName>
        <fullName evidence="1">Tryptophan 2,3-dioxygenase</fullName>
        <shortName evidence="1">TDO</shortName>
        <ecNumber evidence="1">1.13.11.11</ecNumber>
    </recommendedName>
    <alternativeName>
        <fullName evidence="1">Tryptamin 2,3-dioxygenase</fullName>
    </alternativeName>
    <alternativeName>
        <fullName evidence="1">Tryptophan oxygenase</fullName>
        <shortName evidence="1">TO</shortName>
        <shortName evidence="1">TRPO</shortName>
    </alternativeName>
    <alternativeName>
        <fullName evidence="1">Tryptophan pyrrolase</fullName>
    </alternativeName>
    <alternativeName>
        <fullName evidence="1">Tryptophanase</fullName>
    </alternativeName>
</protein>
<dbReference type="InterPro" id="IPR004981">
    <property type="entry name" value="Trp_2_3_dOase"/>
</dbReference>
<keyword evidence="1" id="KW-0560">Oxidoreductase</keyword>
<comment type="function">
    <text evidence="1">Heme-dependent dioxygenase that catalyzes the oxidative cleavage of the L-tryptophan (L-Trp) pyrrole ring and converts L-tryptophan to N-formyl-L-kynurenine. Catalyzes the oxidative cleavage of the indole moiety.</text>
</comment>
<keyword evidence="1 2" id="KW-0223">Dioxygenase</keyword>
<dbReference type="GO" id="GO:0019441">
    <property type="term" value="P:L-tryptophan catabolic process to kynurenine"/>
    <property type="evidence" value="ECO:0007669"/>
    <property type="project" value="UniProtKB-UniRule"/>
</dbReference>
<dbReference type="SUPFAM" id="SSF140959">
    <property type="entry name" value="Indolic compounds 2,3-dioxygenase-like"/>
    <property type="match status" value="1"/>
</dbReference>
<evidence type="ECO:0000313" key="3">
    <source>
        <dbReference type="Proteomes" id="UP000323380"/>
    </source>
</evidence>
<dbReference type="GO" id="GO:0020037">
    <property type="term" value="F:heme binding"/>
    <property type="evidence" value="ECO:0007669"/>
    <property type="project" value="UniProtKB-UniRule"/>
</dbReference>
<comment type="subunit">
    <text evidence="1">Homotetramer.</text>
</comment>
<keyword evidence="3" id="KW-1185">Reference proteome</keyword>
<comment type="caution">
    <text evidence="1">Lacks conserved residue(s) required for the propagation of feature annotation.</text>
</comment>
<dbReference type="Gene3D" id="1.20.58.480">
    <property type="match status" value="1"/>
</dbReference>
<reference evidence="2 3" key="1">
    <citation type="submission" date="2019-08" db="EMBL/GenBank/DDBJ databases">
        <title>Actinomadura sp. nov. CYP1-5 isolated from mountain soil.</title>
        <authorList>
            <person name="Songsumanus A."/>
            <person name="Kuncharoen N."/>
            <person name="Kudo T."/>
            <person name="Yuki M."/>
            <person name="Igarashi Y."/>
            <person name="Tanasupawat S."/>
        </authorList>
    </citation>
    <scope>NUCLEOTIDE SEQUENCE [LARGE SCALE GENOMIC DNA]</scope>
    <source>
        <strain evidence="2 3">JCM 14158</strain>
    </source>
</reference>
<dbReference type="GO" id="GO:0004833">
    <property type="term" value="F:L-tryptophan 2,3-dioxygenase activity"/>
    <property type="evidence" value="ECO:0007669"/>
    <property type="project" value="UniProtKB-UniRule"/>
</dbReference>
<comment type="cofactor">
    <cofactor evidence="1">
        <name>heme</name>
        <dbReference type="ChEBI" id="CHEBI:30413"/>
    </cofactor>
    <text evidence="1">Binds 1 heme group per subunit.</text>
</comment>
<feature type="binding site" description="axial binding residue" evidence="1">
    <location>
        <position position="239"/>
    </location>
    <ligand>
        <name>heme</name>
        <dbReference type="ChEBI" id="CHEBI:30413"/>
    </ligand>
    <ligandPart>
        <name>Fe</name>
        <dbReference type="ChEBI" id="CHEBI:18248"/>
    </ligandPart>
</feature>
<keyword evidence="1" id="KW-0823">Tryptophan catabolism</keyword>
<dbReference type="Pfam" id="PF03301">
    <property type="entry name" value="Trp_dioxygenase"/>
    <property type="match status" value="2"/>
</dbReference>
<dbReference type="HAMAP" id="MF_01972">
    <property type="entry name" value="T23O"/>
    <property type="match status" value="1"/>
</dbReference>
<dbReference type="PANTHER" id="PTHR10138">
    <property type="entry name" value="TRYPTOPHAN 2,3-DIOXYGENASE"/>
    <property type="match status" value="1"/>
</dbReference>
<sequence length="281" mass="31688">MPTVESSADVCPVLHPDSGPEKPAYVSYARIDELHELAQPVTDSPRELSFLLINHVMELLFRALHVEVGQAREALRRDRAAEACLCIGRGVRAQRLLVDSWDAMTTITPDEFLQFRGVLGGASAAQSYLYRALEFSLGEKNPRMVEEWAPHFERFPVLREELQSPTLYDEALRYLSREGMSLPADVLDRDVTAPYEPHPSVEDAWLAVYQSPAARPEAHRLAEALVELAYQFSLWRANHLLVVERILGSKPGTGGTGGTAWLRTVNEHRFFPELWSARTRL</sequence>
<gene>
    <name evidence="1" type="primary">kynA</name>
    <name evidence="2" type="ORF">FXF69_14130</name>
</gene>
<comment type="similarity">
    <text evidence="1">Belongs to the tryptophan 2,3-dioxygenase family.</text>
</comment>